<proteinExistence type="predicted"/>
<dbReference type="AlphaFoldDB" id="D5DKR9"/>
<keyword evidence="1" id="KW-1133">Transmembrane helix</keyword>
<name>D5DKR9_PRIM3</name>
<organism evidence="2 3">
    <name type="scientific">Priestia megaterium (strain DSM 319 / IMG 1521)</name>
    <name type="common">Bacillus megaterium</name>
    <dbReference type="NCBI Taxonomy" id="592022"/>
    <lineage>
        <taxon>Bacteria</taxon>
        <taxon>Bacillati</taxon>
        <taxon>Bacillota</taxon>
        <taxon>Bacilli</taxon>
        <taxon>Bacillales</taxon>
        <taxon>Bacillaceae</taxon>
        <taxon>Priestia</taxon>
    </lineage>
</organism>
<gene>
    <name evidence="2" type="ordered locus">BMD_4085</name>
</gene>
<sequence>MERNGMKMQEGNFFKGLVIGILISIPIWIILIVIGVLLFK</sequence>
<evidence type="ECO:0000256" key="1">
    <source>
        <dbReference type="SAM" id="Phobius"/>
    </source>
</evidence>
<feature type="transmembrane region" description="Helical" evidence="1">
    <location>
        <begin position="12"/>
        <end position="39"/>
    </location>
</feature>
<evidence type="ECO:0000313" key="2">
    <source>
        <dbReference type="EMBL" id="ADF40915.1"/>
    </source>
</evidence>
<evidence type="ECO:0000313" key="3">
    <source>
        <dbReference type="Proteomes" id="UP000002365"/>
    </source>
</evidence>
<accession>D5DKR9</accession>
<dbReference type="Proteomes" id="UP000002365">
    <property type="component" value="Chromosome"/>
</dbReference>
<reference evidence="2 3" key="1">
    <citation type="journal article" date="2011" name="J. Bacteriol.">
        <title>Genome sequences of the biotechnologically important Bacillus megaterium strains QM B1551 and DSM319.</title>
        <authorList>
            <person name="Eppinger M."/>
            <person name="Bunk B."/>
            <person name="Johns M.A."/>
            <person name="Edirisinghe J.N."/>
            <person name="Kutumbaka K.K."/>
            <person name="Koenig S.S."/>
            <person name="Huot Creasy H."/>
            <person name="Rosovitz M.J."/>
            <person name="Riley D.R."/>
            <person name="Daugherty S."/>
            <person name="Martin M."/>
            <person name="Elbourne L.D."/>
            <person name="Paulsen I."/>
            <person name="Biedendieck R."/>
            <person name="Braun C."/>
            <person name="Grayburn S."/>
            <person name="Dhingra S."/>
            <person name="Lukyanchuk V."/>
            <person name="Ball B."/>
            <person name="Ul-Qamar R."/>
            <person name="Seibel J."/>
            <person name="Bremer E."/>
            <person name="Jahn D."/>
            <person name="Ravel J."/>
            <person name="Vary P.S."/>
        </authorList>
    </citation>
    <scope>NUCLEOTIDE SEQUENCE [LARGE SCALE GENOMIC DNA]</scope>
    <source>
        <strain evidence="3">DSM 319 / IMG 1521</strain>
    </source>
</reference>
<dbReference type="EMBL" id="CP001982">
    <property type="protein sequence ID" value="ADF40915.1"/>
    <property type="molecule type" value="Genomic_DNA"/>
</dbReference>
<keyword evidence="1" id="KW-0472">Membrane</keyword>
<dbReference type="KEGG" id="bmd:BMD_4085"/>
<protein>
    <submittedName>
        <fullName evidence="2">Uncharacterized protein</fullName>
    </submittedName>
</protein>
<keyword evidence="1" id="KW-0812">Transmembrane</keyword>
<dbReference type="HOGENOM" id="CLU_3285006_0_0_9"/>